<evidence type="ECO:0000256" key="12">
    <source>
        <dbReference type="HAMAP-Rule" id="MF_01987"/>
    </source>
</evidence>
<evidence type="ECO:0000256" key="2">
    <source>
        <dbReference type="ARBA" id="ARBA00012035"/>
    </source>
</evidence>
<evidence type="ECO:0000256" key="1">
    <source>
        <dbReference type="ARBA" id="ARBA00005380"/>
    </source>
</evidence>
<dbReference type="InterPro" id="IPR002173">
    <property type="entry name" value="Carboh/pur_kinase_PfkB_CS"/>
</dbReference>
<evidence type="ECO:0000256" key="10">
    <source>
        <dbReference type="ARBA" id="ARBA00022958"/>
    </source>
</evidence>
<dbReference type="PANTHER" id="PTHR10584:SF166">
    <property type="entry name" value="RIBOKINASE"/>
    <property type="match status" value="1"/>
</dbReference>
<feature type="domain" description="Carbohydrate kinase PfkB" evidence="13">
    <location>
        <begin position="2"/>
        <end position="301"/>
    </location>
</feature>
<comment type="similarity">
    <text evidence="12">Belongs to the carbohydrate kinase PfkB family. Ribokinase subfamily.</text>
</comment>
<dbReference type="InterPro" id="IPR011611">
    <property type="entry name" value="PfkB_dom"/>
</dbReference>
<keyword evidence="11 12" id="KW-0119">Carbohydrate metabolism</keyword>
<dbReference type="HAMAP" id="MF_01987">
    <property type="entry name" value="Ribokinase"/>
    <property type="match status" value="1"/>
</dbReference>
<evidence type="ECO:0000313" key="14">
    <source>
        <dbReference type="EMBL" id="GLS72048.1"/>
    </source>
</evidence>
<feature type="binding site" evidence="12">
    <location>
        <position position="138"/>
    </location>
    <ligand>
        <name>substrate</name>
    </ligand>
</feature>
<dbReference type="PANTHER" id="PTHR10584">
    <property type="entry name" value="SUGAR KINASE"/>
    <property type="match status" value="1"/>
</dbReference>
<comment type="cofactor">
    <cofactor evidence="12">
        <name>Mg(2+)</name>
        <dbReference type="ChEBI" id="CHEBI:18420"/>
    </cofactor>
    <text evidence="12">Requires a divalent cation, most likely magnesium in vivo, as an electrophilic catalyst to aid phosphoryl group transfer. It is the chelate of the metal and the nucleotide that is the actual substrate.</text>
</comment>
<keyword evidence="10 12" id="KW-0630">Potassium</keyword>
<feature type="binding site" evidence="12">
    <location>
        <position position="259"/>
    </location>
    <ligand>
        <name>substrate</name>
    </ligand>
</feature>
<feature type="binding site" evidence="12">
    <location>
        <position position="298"/>
    </location>
    <ligand>
        <name>K(+)</name>
        <dbReference type="ChEBI" id="CHEBI:29103"/>
    </ligand>
</feature>
<reference evidence="15" key="1">
    <citation type="journal article" date="2019" name="Int. J. Syst. Evol. Microbiol.">
        <title>The Global Catalogue of Microorganisms (GCM) 10K type strain sequencing project: providing services to taxonomists for standard genome sequencing and annotation.</title>
        <authorList>
            <consortium name="The Broad Institute Genomics Platform"/>
            <consortium name="The Broad Institute Genome Sequencing Center for Infectious Disease"/>
            <person name="Wu L."/>
            <person name="Ma J."/>
        </authorList>
    </citation>
    <scope>NUCLEOTIDE SEQUENCE [LARGE SCALE GENOMIC DNA]</scope>
    <source>
        <strain evidence="15">NBRC 103632</strain>
    </source>
</reference>
<keyword evidence="12" id="KW-0963">Cytoplasm</keyword>
<comment type="activity regulation">
    <text evidence="12">Activated by a monovalent cation that binds near, but not in, the active site. The most likely occupant of the site in vivo is potassium. Ion binding induces a conformational change that may alter substrate affinity.</text>
</comment>
<feature type="binding site" evidence="12">
    <location>
        <position position="294"/>
    </location>
    <ligand>
        <name>K(+)</name>
        <dbReference type="ChEBI" id="CHEBI:29103"/>
    </ligand>
</feature>
<dbReference type="GO" id="GO:0005524">
    <property type="term" value="F:ATP binding"/>
    <property type="evidence" value="ECO:0007669"/>
    <property type="project" value="UniProtKB-UniRule"/>
</dbReference>
<comment type="pathway">
    <text evidence="12">Carbohydrate metabolism; D-ribose degradation; D-ribose 5-phosphate from beta-D-ribopyranose: step 2/2.</text>
</comment>
<comment type="catalytic activity">
    <reaction evidence="12">
        <text>D-ribose + ATP = D-ribose 5-phosphate + ADP + H(+)</text>
        <dbReference type="Rhea" id="RHEA:13697"/>
        <dbReference type="ChEBI" id="CHEBI:15378"/>
        <dbReference type="ChEBI" id="CHEBI:30616"/>
        <dbReference type="ChEBI" id="CHEBI:47013"/>
        <dbReference type="ChEBI" id="CHEBI:78346"/>
        <dbReference type="ChEBI" id="CHEBI:456216"/>
        <dbReference type="EC" id="2.7.1.15"/>
    </reaction>
</comment>
<evidence type="ECO:0000256" key="11">
    <source>
        <dbReference type="ARBA" id="ARBA00023277"/>
    </source>
</evidence>
<feature type="binding site" evidence="12">
    <location>
        <begin position="38"/>
        <end position="42"/>
    </location>
    <ligand>
        <name>substrate</name>
    </ligand>
</feature>
<dbReference type="PROSITE" id="PS00584">
    <property type="entry name" value="PFKB_KINASES_2"/>
    <property type="match status" value="1"/>
</dbReference>
<evidence type="ECO:0000256" key="6">
    <source>
        <dbReference type="ARBA" id="ARBA00022741"/>
    </source>
</evidence>
<feature type="active site" description="Proton acceptor" evidence="12">
    <location>
        <position position="259"/>
    </location>
</feature>
<evidence type="ECO:0000256" key="8">
    <source>
        <dbReference type="ARBA" id="ARBA00022840"/>
    </source>
</evidence>
<comment type="caution">
    <text evidence="12">Lacks conserved residue(s) required for the propagation of feature annotation.</text>
</comment>
<evidence type="ECO:0000256" key="5">
    <source>
        <dbReference type="ARBA" id="ARBA00022723"/>
    </source>
</evidence>
<feature type="binding site" evidence="12">
    <location>
        <begin position="226"/>
        <end position="231"/>
    </location>
    <ligand>
        <name>ATP</name>
        <dbReference type="ChEBI" id="CHEBI:30616"/>
    </ligand>
</feature>
<dbReference type="Gene3D" id="3.40.1190.20">
    <property type="match status" value="1"/>
</dbReference>
<accession>A0AA37TPN5</accession>
<dbReference type="CDD" id="cd01174">
    <property type="entry name" value="ribokinase"/>
    <property type="match status" value="1"/>
</dbReference>
<dbReference type="GO" id="GO:0046872">
    <property type="term" value="F:metal ion binding"/>
    <property type="evidence" value="ECO:0007669"/>
    <property type="project" value="UniProtKB-KW"/>
</dbReference>
<evidence type="ECO:0000256" key="4">
    <source>
        <dbReference type="ARBA" id="ARBA00022679"/>
    </source>
</evidence>
<sequence length="316" mass="32013">MKVFVVGSVVVACSVKVTRLPLAGESLSGSTFLAEPGGKGFNLALAVSRLGVGVDGIFSVGEDLFSSVISSTFAQLGFSSEMLVRREGSTGAGVAFVDPAGENCLAVCLGANLALTADDIRSFAPRLLRSNLVAATFETPDAPIDEAFALARARGITTLLNPSPFRPIAPSILANTSILVVNAVEAAALGISIPGLSMPGVSDEALQPTPAIDRLLADGVDLLIVTLGHRGAVAFRSHGPPLHQPAFEVAAVDTVGAGDAFAAGLIAGLLAGKPLNEALRSAAACGALTTLQFGAFKSFPTELSLTAFVGQNTSGQ</sequence>
<evidence type="ECO:0000313" key="15">
    <source>
        <dbReference type="Proteomes" id="UP001157440"/>
    </source>
</evidence>
<name>A0AA37TPN5_9HYPH</name>
<gene>
    <name evidence="12 14" type="primary">rbsK</name>
    <name evidence="14" type="ORF">GCM10007890_40610</name>
</gene>
<keyword evidence="5 12" id="KW-0479">Metal-binding</keyword>
<feature type="binding site" evidence="12">
    <location>
        <position position="182"/>
    </location>
    <ligand>
        <name>ATP</name>
        <dbReference type="ChEBI" id="CHEBI:30616"/>
    </ligand>
</feature>
<dbReference type="InterPro" id="IPR029056">
    <property type="entry name" value="Ribokinase-like"/>
</dbReference>
<evidence type="ECO:0000259" key="13">
    <source>
        <dbReference type="Pfam" id="PF00294"/>
    </source>
</evidence>
<dbReference type="EMBL" id="BSPL01000019">
    <property type="protein sequence ID" value="GLS72048.1"/>
    <property type="molecule type" value="Genomic_DNA"/>
</dbReference>
<feature type="binding site" evidence="12">
    <location>
        <position position="255"/>
    </location>
    <ligand>
        <name>K(+)</name>
        <dbReference type="ChEBI" id="CHEBI:29103"/>
    </ligand>
</feature>
<feature type="binding site" evidence="12">
    <location>
        <begin position="258"/>
        <end position="259"/>
    </location>
    <ligand>
        <name>ATP</name>
        <dbReference type="ChEBI" id="CHEBI:30616"/>
    </ligand>
</feature>
<comment type="similarity">
    <text evidence="1">Belongs to the carbohydrate kinase pfkB family.</text>
</comment>
<comment type="subunit">
    <text evidence="12">Homodimer.</text>
</comment>
<feature type="binding site" evidence="12">
    <location>
        <position position="289"/>
    </location>
    <ligand>
        <name>K(+)</name>
        <dbReference type="ChEBI" id="CHEBI:29103"/>
    </ligand>
</feature>
<keyword evidence="6 12" id="KW-0547">Nucleotide-binding</keyword>
<dbReference type="AlphaFoldDB" id="A0AA37TPN5"/>
<dbReference type="Pfam" id="PF00294">
    <property type="entry name" value="PfkB"/>
    <property type="match status" value="1"/>
</dbReference>
<keyword evidence="9 12" id="KW-0460">Magnesium</keyword>
<dbReference type="EC" id="2.7.1.15" evidence="2 12"/>
<comment type="subcellular location">
    <subcellularLocation>
        <location evidence="12">Cytoplasm</location>
    </subcellularLocation>
</comment>
<dbReference type="GO" id="GO:0004747">
    <property type="term" value="F:ribokinase activity"/>
    <property type="evidence" value="ECO:0007669"/>
    <property type="project" value="UniProtKB-UniRule"/>
</dbReference>
<evidence type="ECO:0000256" key="7">
    <source>
        <dbReference type="ARBA" id="ARBA00022777"/>
    </source>
</evidence>
<dbReference type="RefSeq" id="WP_238196153.1">
    <property type="nucleotide sequence ID" value="NZ_BPQZ01000008.1"/>
</dbReference>
<dbReference type="SUPFAM" id="SSF53613">
    <property type="entry name" value="Ribokinase-like"/>
    <property type="match status" value="1"/>
</dbReference>
<dbReference type="Proteomes" id="UP001157440">
    <property type="component" value="Unassembled WGS sequence"/>
</dbReference>
<dbReference type="GO" id="GO:0019303">
    <property type="term" value="P:D-ribose catabolic process"/>
    <property type="evidence" value="ECO:0007669"/>
    <property type="project" value="UniProtKB-UniRule"/>
</dbReference>
<organism evidence="14 15">
    <name type="scientific">Methylobacterium tardum</name>
    <dbReference type="NCBI Taxonomy" id="374432"/>
    <lineage>
        <taxon>Bacteria</taxon>
        <taxon>Pseudomonadati</taxon>
        <taxon>Pseudomonadota</taxon>
        <taxon>Alphaproteobacteria</taxon>
        <taxon>Hyphomicrobiales</taxon>
        <taxon>Methylobacteriaceae</taxon>
        <taxon>Methylobacterium</taxon>
    </lineage>
</organism>
<keyword evidence="8 12" id="KW-0067">ATP-binding</keyword>
<evidence type="ECO:0000256" key="9">
    <source>
        <dbReference type="ARBA" id="ARBA00022842"/>
    </source>
</evidence>
<dbReference type="GO" id="GO:0005737">
    <property type="term" value="C:cytoplasm"/>
    <property type="evidence" value="ECO:0007669"/>
    <property type="project" value="UniProtKB-SubCell"/>
</dbReference>
<comment type="function">
    <text evidence="12">Catalyzes the phosphorylation of ribose at O-5 in a reaction requiring ATP and magnesium. The resulting D-ribose-5-phosphate can then be used either for sythesis of nucleotides, histidine, and tryptophan, or as a component of the pentose phosphate pathway.</text>
</comment>
<keyword evidence="7 12" id="KW-0418">Kinase</keyword>
<proteinExistence type="inferred from homology"/>
<keyword evidence="15" id="KW-1185">Reference proteome</keyword>
<feature type="binding site" evidence="12">
    <location>
        <position position="253"/>
    </location>
    <ligand>
        <name>K(+)</name>
        <dbReference type="ChEBI" id="CHEBI:29103"/>
    </ligand>
</feature>
<dbReference type="InterPro" id="IPR011877">
    <property type="entry name" value="Ribokinase"/>
</dbReference>
<feature type="binding site" evidence="12">
    <location>
        <position position="292"/>
    </location>
    <ligand>
        <name>K(+)</name>
        <dbReference type="ChEBI" id="CHEBI:29103"/>
    </ligand>
</feature>
<comment type="caution">
    <text evidence="14">The sequence shown here is derived from an EMBL/GenBank/DDBJ whole genome shotgun (WGS) entry which is preliminary data.</text>
</comment>
<dbReference type="InterPro" id="IPR002139">
    <property type="entry name" value="Ribo/fructo_kinase"/>
</dbReference>
<evidence type="ECO:0000256" key="3">
    <source>
        <dbReference type="ARBA" id="ARBA00016943"/>
    </source>
</evidence>
<protein>
    <recommendedName>
        <fullName evidence="3 12">Ribokinase</fullName>
        <shortName evidence="12">RK</shortName>
        <ecNumber evidence="2 12">2.7.1.15</ecNumber>
    </recommendedName>
</protein>
<dbReference type="PRINTS" id="PR00990">
    <property type="entry name" value="RIBOKINASE"/>
</dbReference>
<keyword evidence="4 12" id="KW-0808">Transferase</keyword>